<dbReference type="EMBL" id="ASHM01013872">
    <property type="protein sequence ID" value="PNX95835.1"/>
    <property type="molecule type" value="Genomic_DNA"/>
</dbReference>
<comment type="caution">
    <text evidence="1">The sequence shown here is derived from an EMBL/GenBank/DDBJ whole genome shotgun (WGS) entry which is preliminary data.</text>
</comment>
<evidence type="ECO:0000313" key="1">
    <source>
        <dbReference type="EMBL" id="PNX95835.1"/>
    </source>
</evidence>
<reference evidence="1 2" key="1">
    <citation type="journal article" date="2014" name="Am. J. Bot.">
        <title>Genome assembly and annotation for red clover (Trifolium pratense; Fabaceae).</title>
        <authorList>
            <person name="Istvanek J."/>
            <person name="Jaros M."/>
            <person name="Krenek A."/>
            <person name="Repkova J."/>
        </authorList>
    </citation>
    <scope>NUCLEOTIDE SEQUENCE [LARGE SCALE GENOMIC DNA]</scope>
    <source>
        <strain evidence="2">cv. Tatra</strain>
        <tissue evidence="1">Young leaves</tissue>
    </source>
</reference>
<protein>
    <submittedName>
        <fullName evidence="1">Uncharacterized protein</fullName>
    </submittedName>
</protein>
<proteinExistence type="predicted"/>
<evidence type="ECO:0000313" key="2">
    <source>
        <dbReference type="Proteomes" id="UP000236291"/>
    </source>
</evidence>
<organism evidence="1 2">
    <name type="scientific">Trifolium pratense</name>
    <name type="common">Red clover</name>
    <dbReference type="NCBI Taxonomy" id="57577"/>
    <lineage>
        <taxon>Eukaryota</taxon>
        <taxon>Viridiplantae</taxon>
        <taxon>Streptophyta</taxon>
        <taxon>Embryophyta</taxon>
        <taxon>Tracheophyta</taxon>
        <taxon>Spermatophyta</taxon>
        <taxon>Magnoliopsida</taxon>
        <taxon>eudicotyledons</taxon>
        <taxon>Gunneridae</taxon>
        <taxon>Pentapetalae</taxon>
        <taxon>rosids</taxon>
        <taxon>fabids</taxon>
        <taxon>Fabales</taxon>
        <taxon>Fabaceae</taxon>
        <taxon>Papilionoideae</taxon>
        <taxon>50 kb inversion clade</taxon>
        <taxon>NPAAA clade</taxon>
        <taxon>Hologalegina</taxon>
        <taxon>IRL clade</taxon>
        <taxon>Trifolieae</taxon>
        <taxon>Trifolium</taxon>
    </lineage>
</organism>
<accession>A0A2K3MYG6</accession>
<dbReference type="Proteomes" id="UP000236291">
    <property type="component" value="Unassembled WGS sequence"/>
</dbReference>
<name>A0A2K3MYG6_TRIPR</name>
<sequence length="76" mass="8723">MRLLLLNNGRNIHSYWVEAILKAVQGKDDPESLRVLGRINPDRLRSCWVEALLEVGPEKDDPKRLMSCLVEVLLKV</sequence>
<dbReference type="AlphaFoldDB" id="A0A2K3MYG6"/>
<gene>
    <name evidence="1" type="ORF">L195_g019031</name>
</gene>
<reference evidence="1 2" key="2">
    <citation type="journal article" date="2017" name="Front. Plant Sci.">
        <title>Gene Classification and Mining of Molecular Markers Useful in Red Clover (Trifolium pratense) Breeding.</title>
        <authorList>
            <person name="Istvanek J."/>
            <person name="Dluhosova J."/>
            <person name="Dluhos P."/>
            <person name="Patkova L."/>
            <person name="Nedelnik J."/>
            <person name="Repkova J."/>
        </authorList>
    </citation>
    <scope>NUCLEOTIDE SEQUENCE [LARGE SCALE GENOMIC DNA]</scope>
    <source>
        <strain evidence="2">cv. Tatra</strain>
        <tissue evidence="1">Young leaves</tissue>
    </source>
</reference>